<name>A0AA51X8M7_9GAMM</name>
<dbReference type="Gene3D" id="3.40.630.10">
    <property type="entry name" value="Zn peptidases"/>
    <property type="match status" value="1"/>
</dbReference>
<dbReference type="InterPro" id="IPR043795">
    <property type="entry name" value="N-alpha-Ac-DABA-like"/>
</dbReference>
<dbReference type="CDD" id="cd06251">
    <property type="entry name" value="M14_ASTE_ASPA-like"/>
    <property type="match status" value="1"/>
</dbReference>
<sequence length="348" mass="38687">MSRDALVIAEQRILPGETRKLEIPIVRLYTDTSMFLPVYIKHGKKPGPTLFVSAAIHGDELNGIEIISRLINSKSVKNLRGTLIAVPLVNAYGVLNLDRYLPDRRDLNRSFPGSKKGSLASRLAHIFMTEIVQQCDYGIDLHTGAIHRSNLPQIRANLDDKETLSMAQAFGAPVLINSNLRDGSLRESANELGIPILLYEAGEALRFDEVSIRAGYRGIINVMRHLEMLSKRSSKKPPIKPFIARESGWVRAPDSGFVMHQRELGDFVNKGDVLAVIKDPFGDVIDNIKSHTAGIIIGKQNIPLVHEGEAVYHIAYVNKAQESVVEHIERFHNNLGSTDLPSEPLLDR</sequence>
<keyword evidence="2" id="KW-0479">Metal-binding</keyword>
<keyword evidence="3" id="KW-0378">Hydrolase</keyword>
<dbReference type="KEGG" id="plei:Q9312_09580"/>
<dbReference type="InterPro" id="IPR055438">
    <property type="entry name" value="AstE_AspA_cat"/>
</dbReference>
<comment type="cofactor">
    <cofactor evidence="1">
        <name>Zn(2+)</name>
        <dbReference type="ChEBI" id="CHEBI:29105"/>
    </cofactor>
</comment>
<dbReference type="PANTHER" id="PTHR37326:SF2">
    <property type="entry name" value="SUCCINYLGLUTAMATE DESUCCINYLASE_ASPARTOACYLASE FAMILY PROTEIN"/>
    <property type="match status" value="1"/>
</dbReference>
<evidence type="ECO:0000313" key="6">
    <source>
        <dbReference type="EMBL" id="WMS89141.1"/>
    </source>
</evidence>
<keyword evidence="7" id="KW-1185">Reference proteome</keyword>
<evidence type="ECO:0000313" key="7">
    <source>
        <dbReference type="Proteomes" id="UP001239782"/>
    </source>
</evidence>
<dbReference type="Pfam" id="PF24827">
    <property type="entry name" value="AstE_AspA_cat"/>
    <property type="match status" value="1"/>
</dbReference>
<dbReference type="AlphaFoldDB" id="A0AA51X8M7"/>
<gene>
    <name evidence="6" type="ORF">Q9312_09580</name>
</gene>
<organism evidence="6 7">
    <name type="scientific">Pleionea litopenaei</name>
    <dbReference type="NCBI Taxonomy" id="3070815"/>
    <lineage>
        <taxon>Bacteria</taxon>
        <taxon>Pseudomonadati</taxon>
        <taxon>Pseudomonadota</taxon>
        <taxon>Gammaproteobacteria</taxon>
        <taxon>Oceanospirillales</taxon>
        <taxon>Pleioneaceae</taxon>
        <taxon>Pleionea</taxon>
    </lineage>
</organism>
<dbReference type="PIRSF" id="PIRSF039012">
    <property type="entry name" value="ASP"/>
    <property type="match status" value="1"/>
</dbReference>
<accession>A0AA51X8M7</accession>
<dbReference type="PANTHER" id="PTHR37326">
    <property type="entry name" value="BLL3975 PROTEIN"/>
    <property type="match status" value="1"/>
</dbReference>
<evidence type="ECO:0000256" key="3">
    <source>
        <dbReference type="ARBA" id="ARBA00022801"/>
    </source>
</evidence>
<dbReference type="GO" id="GO:0016811">
    <property type="term" value="F:hydrolase activity, acting on carbon-nitrogen (but not peptide) bonds, in linear amides"/>
    <property type="evidence" value="ECO:0007669"/>
    <property type="project" value="InterPro"/>
</dbReference>
<feature type="domain" description="Succinylglutamate desuccinylase/Aspartoacylase catalytic" evidence="5">
    <location>
        <begin position="46"/>
        <end position="226"/>
    </location>
</feature>
<evidence type="ECO:0000259" key="5">
    <source>
        <dbReference type="Pfam" id="PF24827"/>
    </source>
</evidence>
<dbReference type="InterPro" id="IPR053138">
    <property type="entry name" value="N-alpha-Ac-DABA_deacetylase"/>
</dbReference>
<protein>
    <submittedName>
        <fullName evidence="6">Succinylglutamate desuccinylase/aspartoacylase family protein</fullName>
    </submittedName>
</protein>
<evidence type="ECO:0000256" key="1">
    <source>
        <dbReference type="ARBA" id="ARBA00001947"/>
    </source>
</evidence>
<dbReference type="GO" id="GO:0046872">
    <property type="term" value="F:metal ion binding"/>
    <property type="evidence" value="ECO:0007669"/>
    <property type="project" value="UniProtKB-KW"/>
</dbReference>
<dbReference type="Proteomes" id="UP001239782">
    <property type="component" value="Chromosome"/>
</dbReference>
<proteinExistence type="predicted"/>
<dbReference type="RefSeq" id="WP_309204393.1">
    <property type="nucleotide sequence ID" value="NZ_CP133548.1"/>
</dbReference>
<dbReference type="SUPFAM" id="SSF53187">
    <property type="entry name" value="Zn-dependent exopeptidases"/>
    <property type="match status" value="1"/>
</dbReference>
<dbReference type="EMBL" id="CP133548">
    <property type="protein sequence ID" value="WMS89141.1"/>
    <property type="molecule type" value="Genomic_DNA"/>
</dbReference>
<dbReference type="GO" id="GO:0016788">
    <property type="term" value="F:hydrolase activity, acting on ester bonds"/>
    <property type="evidence" value="ECO:0007669"/>
    <property type="project" value="InterPro"/>
</dbReference>
<evidence type="ECO:0000256" key="2">
    <source>
        <dbReference type="ARBA" id="ARBA00022723"/>
    </source>
</evidence>
<keyword evidence="4" id="KW-0862">Zinc</keyword>
<evidence type="ECO:0000256" key="4">
    <source>
        <dbReference type="ARBA" id="ARBA00022833"/>
    </source>
</evidence>
<reference evidence="6 7" key="1">
    <citation type="submission" date="2023-08" db="EMBL/GenBank/DDBJ databases">
        <title>Pleionea litopenaei sp. nov., isolated from stomach of juvenile Litopenaeus vannamei.</title>
        <authorList>
            <person name="Rho A.M."/>
            <person name="Hwang C.Y."/>
        </authorList>
    </citation>
    <scope>NUCLEOTIDE SEQUENCE [LARGE SCALE GENOMIC DNA]</scope>
    <source>
        <strain evidence="6 7">HL-JVS1</strain>
    </source>
</reference>